<evidence type="ECO:0000256" key="1">
    <source>
        <dbReference type="SAM" id="MobiDB-lite"/>
    </source>
</evidence>
<evidence type="ECO:0000313" key="3">
    <source>
        <dbReference type="Proteomes" id="UP000503011"/>
    </source>
</evidence>
<gene>
    <name evidence="2" type="ORF">Psuf_023890</name>
</gene>
<evidence type="ECO:0008006" key="4">
    <source>
        <dbReference type="Google" id="ProtNLM"/>
    </source>
</evidence>
<reference evidence="2 3" key="2">
    <citation type="submission" date="2020-03" db="EMBL/GenBank/DDBJ databases">
        <authorList>
            <person name="Ichikawa N."/>
            <person name="Kimura A."/>
            <person name="Kitahashi Y."/>
            <person name="Uohara A."/>
        </authorList>
    </citation>
    <scope>NUCLEOTIDE SEQUENCE [LARGE SCALE GENOMIC DNA]</scope>
    <source>
        <strain evidence="2 3">NBRC 105367</strain>
    </source>
</reference>
<keyword evidence="3" id="KW-1185">Reference proteome</keyword>
<organism evidence="2 3">
    <name type="scientific">Phytohabitans suffuscus</name>
    <dbReference type="NCBI Taxonomy" id="624315"/>
    <lineage>
        <taxon>Bacteria</taxon>
        <taxon>Bacillati</taxon>
        <taxon>Actinomycetota</taxon>
        <taxon>Actinomycetes</taxon>
        <taxon>Micromonosporales</taxon>
        <taxon>Micromonosporaceae</taxon>
    </lineage>
</organism>
<accession>A0A6F8YG55</accession>
<evidence type="ECO:0000313" key="2">
    <source>
        <dbReference type="EMBL" id="BCB85076.1"/>
    </source>
</evidence>
<reference evidence="2 3" key="1">
    <citation type="submission" date="2020-03" db="EMBL/GenBank/DDBJ databases">
        <title>Whole genome shotgun sequence of Phytohabitans suffuscus NBRC 105367.</title>
        <authorList>
            <person name="Komaki H."/>
            <person name="Tamura T."/>
        </authorList>
    </citation>
    <scope>NUCLEOTIDE SEQUENCE [LARGE SCALE GENOMIC DNA]</scope>
    <source>
        <strain evidence="2 3">NBRC 105367</strain>
    </source>
</reference>
<dbReference type="InterPro" id="IPR029063">
    <property type="entry name" value="SAM-dependent_MTases_sf"/>
</dbReference>
<protein>
    <recommendedName>
        <fullName evidence="4">Methyltransferase</fullName>
    </recommendedName>
</protein>
<dbReference type="Gene3D" id="3.40.50.150">
    <property type="entry name" value="Vaccinia Virus protein VP39"/>
    <property type="match status" value="1"/>
</dbReference>
<dbReference type="SUPFAM" id="SSF53335">
    <property type="entry name" value="S-adenosyl-L-methionine-dependent methyltransferases"/>
    <property type="match status" value="1"/>
</dbReference>
<sequence>MIAFALTRLGGVTDDAMRFFREFARAPLSVGAIAPSSAVLARHICAAVPESGDPVVVELGPGTGAFTDVIQRRLGGRGHHLAVELNPVFANRLADRYPGVDIAVGDAAHLGDLLGERGLGRADVIVSGLPWAAFSARRQGSVLDAVRQAMAPDGAFTTFAYVHALWAPPARRLRSAVRTAFEEVVIGRTVWRNVPPRSSTTPAAPGPSPAPRASASCRTPGVCLFPELEVDEGLGRDHALDLA</sequence>
<name>A0A6F8YG55_9ACTN</name>
<dbReference type="EMBL" id="AP022871">
    <property type="protein sequence ID" value="BCB85076.1"/>
    <property type="molecule type" value="Genomic_DNA"/>
</dbReference>
<dbReference type="CDD" id="cd02440">
    <property type="entry name" value="AdoMet_MTases"/>
    <property type="match status" value="1"/>
</dbReference>
<dbReference type="AlphaFoldDB" id="A0A6F8YG55"/>
<feature type="region of interest" description="Disordered" evidence="1">
    <location>
        <begin position="195"/>
        <end position="217"/>
    </location>
</feature>
<dbReference type="KEGG" id="psuu:Psuf_023890"/>
<proteinExistence type="predicted"/>
<dbReference type="Proteomes" id="UP000503011">
    <property type="component" value="Chromosome"/>
</dbReference>